<reference evidence="4 5" key="1">
    <citation type="journal article" date="2018" name="IMA Fungus">
        <title>IMA Genome-F 9: Draft genome sequence of Annulohypoxylon stygium, Aspergillus mulundensis, Berkeleyomyces basicola (syn. Thielaviopsis basicola), Ceratocystis smalleyi, two Cercospora beticola strains, Coleophoma cylindrospora, Fusarium fracticaudum, Phialophora cf. hyalina, and Morchella septimelata.</title>
        <authorList>
            <person name="Wingfield B.D."/>
            <person name="Bills G.F."/>
            <person name="Dong Y."/>
            <person name="Huang W."/>
            <person name="Nel W.J."/>
            <person name="Swalarsk-Parry B.S."/>
            <person name="Vaghefi N."/>
            <person name="Wilken P.M."/>
            <person name="An Z."/>
            <person name="de Beer Z.W."/>
            <person name="De Vos L."/>
            <person name="Chen L."/>
            <person name="Duong T.A."/>
            <person name="Gao Y."/>
            <person name="Hammerbacher A."/>
            <person name="Kikkert J.R."/>
            <person name="Li Y."/>
            <person name="Li H."/>
            <person name="Li K."/>
            <person name="Li Q."/>
            <person name="Liu X."/>
            <person name="Ma X."/>
            <person name="Naidoo K."/>
            <person name="Pethybridge S.J."/>
            <person name="Sun J."/>
            <person name="Steenkamp E.T."/>
            <person name="van der Nest M.A."/>
            <person name="van Wyk S."/>
            <person name="Wingfield M.J."/>
            <person name="Xiong C."/>
            <person name="Yue Q."/>
            <person name="Zhang X."/>
        </authorList>
    </citation>
    <scope>NUCLEOTIDE SEQUENCE [LARGE SCALE GENOMIC DNA]</scope>
    <source>
        <strain evidence="4 5">BP6252</strain>
    </source>
</reference>
<evidence type="ECO:0000313" key="5">
    <source>
        <dbReference type="Proteomes" id="UP000256645"/>
    </source>
</evidence>
<proteinExistence type="predicted"/>
<dbReference type="InterPro" id="IPR053157">
    <property type="entry name" value="Sterol_Uptake_Regulator"/>
</dbReference>
<dbReference type="Pfam" id="PF11951">
    <property type="entry name" value="Fungal_trans_2"/>
    <property type="match status" value="1"/>
</dbReference>
<feature type="domain" description="Zn(2)-C6 fungal-type" evidence="3">
    <location>
        <begin position="13"/>
        <end position="43"/>
    </location>
</feature>
<comment type="caution">
    <text evidence="4">The sequence shown here is derived from an EMBL/GenBank/DDBJ whole genome shotgun (WGS) entry which is preliminary data.</text>
</comment>
<evidence type="ECO:0000259" key="3">
    <source>
        <dbReference type="PROSITE" id="PS50048"/>
    </source>
</evidence>
<keyword evidence="5" id="KW-1185">Reference proteome</keyword>
<dbReference type="Gene3D" id="4.10.240.10">
    <property type="entry name" value="Zn(2)-C6 fungal-type DNA-binding domain"/>
    <property type="match status" value="1"/>
</dbReference>
<dbReference type="InterPro" id="IPR036864">
    <property type="entry name" value="Zn2-C6_fun-type_DNA-bd_sf"/>
</dbReference>
<dbReference type="InterPro" id="IPR021858">
    <property type="entry name" value="Fun_TF"/>
</dbReference>
<keyword evidence="1" id="KW-0539">Nucleus</keyword>
<evidence type="ECO:0000313" key="4">
    <source>
        <dbReference type="EMBL" id="RDW67591.1"/>
    </source>
</evidence>
<dbReference type="Pfam" id="PF00172">
    <property type="entry name" value="Zn_clus"/>
    <property type="match status" value="1"/>
</dbReference>
<protein>
    <recommendedName>
        <fullName evidence="3">Zn(2)-C6 fungal-type domain-containing protein</fullName>
    </recommendedName>
</protein>
<gene>
    <name evidence="4" type="ORF">BP6252_08987</name>
</gene>
<dbReference type="Proteomes" id="UP000256645">
    <property type="component" value="Unassembled WGS sequence"/>
</dbReference>
<dbReference type="OrthoDB" id="4937900at2759"/>
<dbReference type="SMART" id="SM00066">
    <property type="entry name" value="GAL4"/>
    <property type="match status" value="1"/>
</dbReference>
<dbReference type="SUPFAM" id="SSF57701">
    <property type="entry name" value="Zn2/Cys6 DNA-binding domain"/>
    <property type="match status" value="1"/>
</dbReference>
<accession>A0A3D8R104</accession>
<organism evidence="4 5">
    <name type="scientific">Coleophoma cylindrospora</name>
    <dbReference type="NCBI Taxonomy" id="1849047"/>
    <lineage>
        <taxon>Eukaryota</taxon>
        <taxon>Fungi</taxon>
        <taxon>Dikarya</taxon>
        <taxon>Ascomycota</taxon>
        <taxon>Pezizomycotina</taxon>
        <taxon>Leotiomycetes</taxon>
        <taxon>Helotiales</taxon>
        <taxon>Dermateaceae</taxon>
        <taxon>Coleophoma</taxon>
    </lineage>
</organism>
<dbReference type="GO" id="GO:0001228">
    <property type="term" value="F:DNA-binding transcription activator activity, RNA polymerase II-specific"/>
    <property type="evidence" value="ECO:0007669"/>
    <property type="project" value="TreeGrafter"/>
</dbReference>
<dbReference type="PANTHER" id="PTHR47784">
    <property type="entry name" value="STEROL UPTAKE CONTROL PROTEIN 2"/>
    <property type="match status" value="1"/>
</dbReference>
<feature type="compositionally biased region" description="Low complexity" evidence="2">
    <location>
        <begin position="46"/>
        <end position="71"/>
    </location>
</feature>
<dbReference type="EMBL" id="PDLM01000010">
    <property type="protein sequence ID" value="RDW67591.1"/>
    <property type="molecule type" value="Genomic_DNA"/>
</dbReference>
<dbReference type="PANTHER" id="PTHR47784:SF10">
    <property type="entry name" value="TRANSCRIPTION FACTOR, PUTATIVE (AFU_ORTHOLOGUE AFUA_6G14150)-RELATED"/>
    <property type="match status" value="1"/>
</dbReference>
<dbReference type="GO" id="GO:0008270">
    <property type="term" value="F:zinc ion binding"/>
    <property type="evidence" value="ECO:0007669"/>
    <property type="project" value="InterPro"/>
</dbReference>
<feature type="compositionally biased region" description="Polar residues" evidence="2">
    <location>
        <begin position="93"/>
        <end position="102"/>
    </location>
</feature>
<dbReference type="InterPro" id="IPR001138">
    <property type="entry name" value="Zn2Cys6_DnaBD"/>
</dbReference>
<feature type="region of interest" description="Disordered" evidence="2">
    <location>
        <begin position="46"/>
        <end position="104"/>
    </location>
</feature>
<evidence type="ECO:0000256" key="1">
    <source>
        <dbReference type="ARBA" id="ARBA00023242"/>
    </source>
</evidence>
<dbReference type="PROSITE" id="PS50048">
    <property type="entry name" value="ZN2_CY6_FUNGAL_2"/>
    <property type="match status" value="1"/>
</dbReference>
<dbReference type="CDD" id="cd00067">
    <property type="entry name" value="GAL4"/>
    <property type="match status" value="1"/>
</dbReference>
<dbReference type="PROSITE" id="PS00463">
    <property type="entry name" value="ZN2_CY6_FUNGAL_1"/>
    <property type="match status" value="1"/>
</dbReference>
<evidence type="ECO:0000256" key="2">
    <source>
        <dbReference type="SAM" id="MobiDB-lite"/>
    </source>
</evidence>
<dbReference type="AlphaFoldDB" id="A0A3D8R104"/>
<sequence>MTPRRSHTKSRNGCGLCKQRRVKCDEGGPPCNNCTTRGLECFYAAPAPSQRAPSQSRSTKGGSSSLESPLPSHRRPSAPSPSSTQDLDDQGAPSINTPSRSATGRRELELLHRWHTKTSLSFSPVLADQFQDFAVEAAIKHDYLMDFILAFTSLHQASETSDHRSAVAYFQCSLRYQNMAMPAFRNALQSVDASNCDAVFAAALLMMATSITSAFLPLNDGDEPKSVAERIILILNFLKGTSSVTEVCQPWLAQGVFAIIFSLQQSEPVEQDQMRLAPQILKDLNDKTVHEKDLHGIYESEIDKLEFCMKNKKSLAIPWLSQVSTEFTVELQQRMPMALMVLMYWGVIMCQLDDIWWAQYAGKRIVEQSSTDLLRTGTEWHEATKWAMAQIGLS</sequence>
<name>A0A3D8R104_9HELO</name>